<dbReference type="RefSeq" id="WP_209142698.1">
    <property type="nucleotide sequence ID" value="NZ_JAGHKO010000011.1"/>
</dbReference>
<evidence type="ECO:0000256" key="4">
    <source>
        <dbReference type="ARBA" id="ARBA00022989"/>
    </source>
</evidence>
<evidence type="ECO:0000256" key="6">
    <source>
        <dbReference type="ARBA" id="ARBA00034125"/>
    </source>
</evidence>
<dbReference type="Proteomes" id="UP000677244">
    <property type="component" value="Unassembled WGS sequence"/>
</dbReference>
<sequence>MEEKIATTVIENNAFGTLLLDVGISLLQAGANSERIRTAMSELAAVYQYVPLVTIGTSSVSLVLNDKNGNALFNDVRRTAVHGINFAVISGMSRLSWLAAEKGWSVQELKNEIKKCQAPGHYPRLVLLCFVSLAGAAFCYTFGGGYVEMAITFSATFCGLFVKQQLTRANFNPYIITYIAATAASFFTGLFHITGLIDSPVNAFSTCVLFLIPGVLLINSFTDLIEGSTVNGIAKGVNALSHIMAIALGLLTTIAILNLKE</sequence>
<name>A0ABS3Z2N2_9BACT</name>
<keyword evidence="4 7" id="KW-1133">Transmembrane helix</keyword>
<keyword evidence="3 7" id="KW-0812">Transmembrane</keyword>
<gene>
    <name evidence="9" type="ORF">J7I42_28605</name>
</gene>
<feature type="transmembrane region" description="Helical" evidence="7">
    <location>
        <begin position="203"/>
        <end position="225"/>
    </location>
</feature>
<comment type="subcellular location">
    <subcellularLocation>
        <location evidence="1">Cell membrane</location>
        <topology evidence="1">Multi-pass membrane protein</topology>
    </subcellularLocation>
</comment>
<accession>A0ABS3Z2N2</accession>
<keyword evidence="2" id="KW-1003">Cell membrane</keyword>
<evidence type="ECO:0000259" key="8">
    <source>
        <dbReference type="Pfam" id="PF06738"/>
    </source>
</evidence>
<feature type="transmembrane region" description="Helical" evidence="7">
    <location>
        <begin position="174"/>
        <end position="197"/>
    </location>
</feature>
<keyword evidence="5 7" id="KW-0472">Membrane</keyword>
<evidence type="ECO:0000256" key="2">
    <source>
        <dbReference type="ARBA" id="ARBA00022475"/>
    </source>
</evidence>
<feature type="transmembrane region" description="Helical" evidence="7">
    <location>
        <begin position="121"/>
        <end position="138"/>
    </location>
</feature>
<evidence type="ECO:0000313" key="9">
    <source>
        <dbReference type="EMBL" id="MBO9204283.1"/>
    </source>
</evidence>
<comment type="caution">
    <text evidence="9">The sequence shown here is derived from an EMBL/GenBank/DDBJ whole genome shotgun (WGS) entry which is preliminary data.</text>
</comment>
<dbReference type="EMBL" id="JAGHKO010000011">
    <property type="protein sequence ID" value="MBO9204283.1"/>
    <property type="molecule type" value="Genomic_DNA"/>
</dbReference>
<feature type="transmembrane region" description="Helical" evidence="7">
    <location>
        <begin position="237"/>
        <end position="259"/>
    </location>
</feature>
<organism evidence="9 10">
    <name type="scientific">Niastella soli</name>
    <dbReference type="NCBI Taxonomy" id="2821487"/>
    <lineage>
        <taxon>Bacteria</taxon>
        <taxon>Pseudomonadati</taxon>
        <taxon>Bacteroidota</taxon>
        <taxon>Chitinophagia</taxon>
        <taxon>Chitinophagales</taxon>
        <taxon>Chitinophagaceae</taxon>
        <taxon>Niastella</taxon>
    </lineage>
</organism>
<proteinExistence type="inferred from homology"/>
<evidence type="ECO:0000256" key="5">
    <source>
        <dbReference type="ARBA" id="ARBA00023136"/>
    </source>
</evidence>
<dbReference type="PANTHER" id="PTHR34390:SF2">
    <property type="entry name" value="SUCCINATE TRANSPORTER SUBUNIT YJJP-RELATED"/>
    <property type="match status" value="1"/>
</dbReference>
<dbReference type="PANTHER" id="PTHR34390">
    <property type="entry name" value="UPF0442 PROTEIN YJJB-RELATED"/>
    <property type="match status" value="1"/>
</dbReference>
<keyword evidence="10" id="KW-1185">Reference proteome</keyword>
<comment type="similarity">
    <text evidence="6">Belongs to the ThrE exporter (TC 2.A.79) family.</text>
</comment>
<evidence type="ECO:0000256" key="3">
    <source>
        <dbReference type="ARBA" id="ARBA00022692"/>
    </source>
</evidence>
<reference evidence="9 10" key="1">
    <citation type="submission" date="2021-03" db="EMBL/GenBank/DDBJ databases">
        <title>Assistant Professor.</title>
        <authorList>
            <person name="Huq M.A."/>
        </authorList>
    </citation>
    <scope>NUCLEOTIDE SEQUENCE [LARGE SCALE GENOMIC DNA]</scope>
    <source>
        <strain evidence="9 10">MAH-29</strain>
    </source>
</reference>
<feature type="domain" description="Threonine/serine exporter-like N-terminal" evidence="8">
    <location>
        <begin position="18"/>
        <end position="256"/>
    </location>
</feature>
<dbReference type="InterPro" id="IPR010619">
    <property type="entry name" value="ThrE-like_N"/>
</dbReference>
<evidence type="ECO:0000256" key="7">
    <source>
        <dbReference type="SAM" id="Phobius"/>
    </source>
</evidence>
<protein>
    <submittedName>
        <fullName evidence="9">Threonine/serine exporter family protein</fullName>
    </submittedName>
</protein>
<dbReference type="Pfam" id="PF06738">
    <property type="entry name" value="ThrE"/>
    <property type="match status" value="1"/>
</dbReference>
<dbReference type="InterPro" id="IPR050539">
    <property type="entry name" value="ThrE_Dicarb/AminoAcid_Exp"/>
</dbReference>
<evidence type="ECO:0000313" key="10">
    <source>
        <dbReference type="Proteomes" id="UP000677244"/>
    </source>
</evidence>
<evidence type="ECO:0000256" key="1">
    <source>
        <dbReference type="ARBA" id="ARBA00004651"/>
    </source>
</evidence>